<dbReference type="EMBL" id="PGWX01000282">
    <property type="protein sequence ID" value="PPJ75083.1"/>
    <property type="molecule type" value="Genomic_DNA"/>
</dbReference>
<keyword evidence="4" id="KW-1185">Reference proteome</keyword>
<dbReference type="Proteomes" id="UP000238153">
    <property type="component" value="Unassembled WGS sequence"/>
</dbReference>
<evidence type="ECO:0000313" key="2">
    <source>
        <dbReference type="EMBL" id="PPJ75083.1"/>
    </source>
</evidence>
<dbReference type="EMBL" id="JAVSOO010000011">
    <property type="protein sequence ID" value="MDT4286516.1"/>
    <property type="molecule type" value="Genomic_DNA"/>
</dbReference>
<comment type="caution">
    <text evidence="2">The sequence shown here is derived from an EMBL/GenBank/DDBJ whole genome shotgun (WGS) entry which is preliminary data.</text>
</comment>
<dbReference type="KEGG" id="shh:ShL2_01712"/>
<evidence type="ECO:0000313" key="3">
    <source>
        <dbReference type="Proteomes" id="UP000238153"/>
    </source>
</evidence>
<reference evidence="1 4" key="2">
    <citation type="submission" date="2023-08" db="EMBL/GenBank/DDBJ databases">
        <title>Genomic surveillance of Staphylococcus haemolyticus neonatal outbreak in southern France.</title>
        <authorList>
            <person name="Magnan C."/>
            <person name="Morsli M."/>
            <person name="Thiery B."/>
            <person name="Salipante F."/>
            <person name="Attar J."/>
            <person name="Massimo D.M."/>
            <person name="Ory J."/>
            <person name="Pantel A."/>
            <person name="Lavigne J.-P."/>
        </authorList>
    </citation>
    <scope>NUCLEOTIDE SEQUENCE [LARGE SCALE GENOMIC DNA]</scope>
    <source>
        <strain evidence="1 4">NSH026</strain>
    </source>
</reference>
<accession>A0A2A1KCH1</accession>
<proteinExistence type="predicted"/>
<dbReference type="OMA" id="VWIFDER"/>
<reference evidence="2 3" key="1">
    <citation type="submission" date="2017-11" db="EMBL/GenBank/DDBJ databases">
        <authorList>
            <person name="Founou R.C."/>
            <person name="Founou L."/>
            <person name="Allam M."/>
            <person name="Ismail A."/>
            <person name="Essack S.Y."/>
        </authorList>
    </citation>
    <scope>NUCLEOTIDE SEQUENCE [LARGE SCALE GENOMIC DNA]</scope>
    <source>
        <strain evidence="2 3">G811N2B1</strain>
    </source>
</reference>
<dbReference type="STRING" id="1283.ShL2_01712"/>
<dbReference type="AlphaFoldDB" id="A0A2A1KCH1"/>
<gene>
    <name evidence="2" type="ORF">CV019_06490</name>
    <name evidence="1" type="ORF">RO950_05725</name>
</gene>
<name>A0A2A1KCH1_STAHA</name>
<dbReference type="RefSeq" id="WP_011276117.1">
    <property type="nucleotide sequence ID" value="NZ_BKAY01000001.1"/>
</dbReference>
<protein>
    <submittedName>
        <fullName evidence="2">Uncharacterized protein</fullName>
    </submittedName>
</protein>
<evidence type="ECO:0000313" key="4">
    <source>
        <dbReference type="Proteomes" id="UP001269271"/>
    </source>
</evidence>
<sequence length="161" mass="18824">MIQIKGLVKFPITLDSTTWIFDDRKVKIEDIESGVFEGTKPIRFEDNREWNRAILEGQTNPPTLNSEIKYRKRSVLEDSFAINMTPFFKITEPKDNATAIKLFNDESSIEVPIELLPYLFFQFAKDGKRMYDDNAVDSFVFNPDKKGYSHEFKYVTHIEVI</sequence>
<dbReference type="Proteomes" id="UP001269271">
    <property type="component" value="Unassembled WGS sequence"/>
</dbReference>
<dbReference type="GeneID" id="93781209"/>
<organism evidence="2 3">
    <name type="scientific">Staphylococcus haemolyticus</name>
    <dbReference type="NCBI Taxonomy" id="1283"/>
    <lineage>
        <taxon>Bacteria</taxon>
        <taxon>Bacillati</taxon>
        <taxon>Bacillota</taxon>
        <taxon>Bacilli</taxon>
        <taxon>Bacillales</taxon>
        <taxon>Staphylococcaceae</taxon>
        <taxon>Staphylococcus</taxon>
    </lineage>
</organism>
<evidence type="ECO:0000313" key="1">
    <source>
        <dbReference type="EMBL" id="MDT4286516.1"/>
    </source>
</evidence>